<evidence type="ECO:0000313" key="3">
    <source>
        <dbReference type="Proteomes" id="UP000683507"/>
    </source>
</evidence>
<dbReference type="KEGG" id="ptan:CRYO30217_00378"/>
<dbReference type="Pfam" id="PF13573">
    <property type="entry name" value="SprB"/>
    <property type="match status" value="33"/>
</dbReference>
<organism evidence="2 3">
    <name type="scientific">Parvicella tangerina</name>
    <dbReference type="NCBI Taxonomy" id="2829795"/>
    <lineage>
        <taxon>Bacteria</taxon>
        <taxon>Pseudomonadati</taxon>
        <taxon>Bacteroidota</taxon>
        <taxon>Flavobacteriia</taxon>
        <taxon>Flavobacteriales</taxon>
        <taxon>Parvicellaceae</taxon>
        <taxon>Parvicella</taxon>
    </lineage>
</organism>
<feature type="chain" id="PRO_5037434393" description="Ig-like domain-containing protein" evidence="1">
    <location>
        <begin position="28"/>
        <end position="4336"/>
    </location>
</feature>
<evidence type="ECO:0000256" key="1">
    <source>
        <dbReference type="SAM" id="SignalP"/>
    </source>
</evidence>
<dbReference type="Proteomes" id="UP000683507">
    <property type="component" value="Chromosome"/>
</dbReference>
<dbReference type="NCBIfam" id="TIGR04131">
    <property type="entry name" value="Bac_Flav_CTERM"/>
    <property type="match status" value="1"/>
</dbReference>
<accession>A0A916JJY6</accession>
<sequence>MPYIKPTLMKVLLSLVTLLGLTALVRAQQTEFYSSNCTNGGVTIDFEVQVTSVVDSSFAPWGISCNGACDASIEITVNGGGGGPYGFELYDGSSTITQAADTPGGGTVATFSGLCADNYNVTVIDSAQVIFGSIFEECTRGGINIQNPDLIYVNVLGFANPSCPDSCDGQIFANIGGGTPPLNVEWYDINDNLISTANSPSGVCTGPNYVVVSDGNGCAFDDTVTVEDPIQINFGMSVQDVSCDGICDAQATSTPSGSNGGPYNFTWTDVSTSGGLGGASGLPSHTVGALCENQQVLLELEDVNGCPFDTTITIPDVLPMTLTEVSTTDATCFNTCDGSITISIAGGSGNYTQIEWFEGTIASPVGSHDAGPSLSQNDLCPNTDYFVTVTDDQGCTRSFQLTPVNAPTALVLTVDSTNVTCNGDGNGDIDITLVGGTPNYNFTWSYLIPGSGLVVNNEDQFGLSGGVYRVVYEDALGCTDSADIEILEPEPIFTNGVLTNVSCFDLLDGAIDVTTTGGNGGYVWTWTSTPNGNIVDPSLEDQTGLDSAVYSLNIVDVLGCSYDTIFDLTKPGELFFDAVVTDMDCFGDNDAQIALNPANGVPNYIIDWGNPINQNNGPTSQSGLSANTYDITLTDNNGCDKDTSIVINEPPLLTLTENSHSDVTCFAFDDGTIDVAISGGTAPTTLVWSGGSTAIPNDDTNPTGLGPGTYDGIVTDANGCTDNVSITIIEPAALDVDMVGSDLPCNGVATGSVDITASGGPLGTSYTYDWDTDVRGDFDDTEDISSLLAGTYCVNIQDDNGCTLAADSCVTIIEPDSIFFNGSLHTDITCNGDDDGTISLTVSGGTEAGLYDYTWTVPGCESDPGNVDNANNLCPGTYDIVATDDNGCTNDTTFTITEPNLLTISETHVNLVCADANTGSINITVSGGIAPTTVTWTSTTTTTPVADDLNPTNLEPGDYTATVTDANGCSEFVDITITTPPPLSMTISGTDLTCNGVPDGTITIVPTGGTISTDYDYSWSGPNGFSSIQQNLTNLLAGTYCVNITDDNGCVLTPDSCFTIIEPDSIFFDGSTFTDMDCFSADNGAISLSVSGGTESGTYDFIWGPIPGCATNPGNTDNASGLCDGSYTIQAIDDNGCTNDTTFTVTEPPQITLVLDSVDAGCGLSNGEVSVTPSGGTVAGGYGISWSGATAGFIGTNLTETGLDPDTYTVVVTDDNGCTATDNIEVITDTPPTITIDNVTDLICNSVCSGAIQTTITSSNPPNDIQWVGITDPTFSSTSGDLFNLCAGDYSLTVTDANLCSAVETVTISEPSPLELSNSVVTDVNCFGADNGVIDITAVGGTVSGGYTYTWTSDISFTSSSEDISSLAPGNYCVNIEDDNGCTMAADSCFTITEPTELVIDALTATDSQCGVPNGSATVTASGGTVSGNYGYLWDDGAAQTTSTATGLINNAYTVIVSDDNGCTVSGTVAVNPTNGPAVTIDGSTDVSCSGSNNGSISVTGSGGTGALSFTWTTADGSGLVPTDEDQTGLSGGTYVVTVTDGALCNSQEVIVIDEPDPLVIAAAVTDATCFGDNGEIDVTVSGGTIAVDYGYDWSYNGSGSYIDPEDATQPAGTYSLNVIDDNGCPASAGPFTINEPTAISLTTSSTVSACTQATGSVSVVATDGTPGNPPNEYSYIWTDAGGTQIGNSTTVTNQFSGCYDVEVTDANGCIATTTECISDNPGPTLTELHTDVTCNGGADGDIDLTVTSTALPVSVTWSALGGSAINPTVNDEDINGLAADEYAVTATDNNGCTAALSIVITEPNAVNIDAVVTNPLCASTMDGAIDITVNDANSPFSVVSWTGPNGFTSSSEDISGLEVGQYCLHLEDANSCSLDTCITLSAPTGVSVATSSVDSDCSAPTGQVSAVASGGNPGYSYEWFSDAGLTTSIGLGDTQTGLAAGIYYVEATDLNGCTGSASEEVFESGAPTITIDATNDVDCFGNSTGDIFITVSGGTPNYTFDWDNLPGANDPEDLTGVSAGTYNITVTDAAGCSDVDGATIAEPAAALAISGVQTDLTCNGVATGEVTITVTGGTTNYTYEWAQSGNLISSTTDGTGINTVTGLSAQTYDVFVTDANGCTITDQYTLNEPSAISLTMNSVGSSCGNADGEVSVAASGGTDGVTYTYDWDIDGTGDNDDNATETGLAAATYTVTVTDLNGCTSTDQVAVSDVGGPTVVGTASSVNCYGDANGTIDVTVTGNPTFDFAWTGPNGFTSTSEDLTGLEAGTYTLGTTDINGCITNEIFDVTGPIAPLSATLDSTDLTCFEDLSGAINLNPAGGTSPYQFSWTGPNGFTATTEDLNSLEAGTYTVDITDDNGCTLLGNTIDVVQPDSIEITFVTIDPSCGLSDGTVSATVVGGTAAVDYTYTWTDLGVPSVMPDIDADITGIGAGNYQLDITDDNGCTATDVIAVSNDQAPSISVVATDVTCNGDADGTIDITVNGTNIYTYDWDNNGTGMYTDPEDLSGLAPGTYNVEVLEDPTGCISSATATIVEPDVLDVTGTGTDLACFGDGSGAIDITVTGGTTNYTFDWDNDGTGDNDDNEDLSGQASGAYQVTVTDANGCIAIDSYTLTEPAQIGIAAIVTDNLCNGETNGAIDVTVSNGVLPYQYNWDLPSTNEDLSNLGAGTYTLTVTDGNTCTEDSTFTITEPAAIIFDVTTADANCTFSDGSATSNVSGGTLTSPDYTYDWEFGGSSIATTADITNQPAGTYIFFVTDDNMCQEDTTVIINNINAPTITLDNVSDVTCFGDADGSIDVTVSGGTAPYNYIWNPSGISMQEDLTNAPADTYTLQVTDDAGCITTLAGIDIDSPDELSATAVSVDATCGICNGEATVSGTGGTGGLSYLWSNGASGTNTTGLCAGIYTVEITDGNGCTVNQDVTINDNGGPTGENLTTTDVTCAGDNDGTAFVEAIGGTAPYSYFWPHDGSTGDTQSNLGAGTYNVEMIDDNGCIRVVPVDILEPTPIDITSVVTPSTCGNADGAITITTSGGVSPLSINWINPSGPTTPGVSGLSAGVYTVEVSDANLCTVTENITISDINAPSVTLSPSDVLCNGDASGSITSSVSGAVGALSYQWYDATPSMLGGETNPDILAVSTGDYTLEVTDAGTGCITNASATINEPDALVLSVPNTVDASCNISCDGEATAIVSGGSLAYNYTWSTGSNSATATNLCAGLNTVTITDDNGCIIQSSVMIDTNFTLTASVTPTDATCGDCNGAATVSPSGGSGTYDVIWSDGTNALATSGLCSGLYPFEVTDATTGCSLQMDATINDIGGPTGETLSITDVTCNGGSDGGAVVTPAGGTTPYDYNWVGIANSTNTLSNVNAGNYTLQVIDDNGCMRNVPVSIAEPDPIDIQYIATDGTCGNADGSISILVSGSNTPYTYLWTGGPSAGGSTNDSETGLLPGIYTIEITDASGCMEEITIPLGTTNGPQLTVSSTDESCFGLADGTGSVVATGNSPFNYDWDMDGTGDNDDNASESGLSQGQYFVSVTDALGCVSNGSVQIDGPDELILGLPTVQDASCAIACDGEATVIVSGGTLGYTYTWDGGQSSQTATGLCVGVNNINITDANGCEIQTSVNVDFNNQLSSSVVEVDAACGLCDGEATVTGAGGSGNYTINWYDGTTGTSHTDLCAGIYPYTLLDNTTGCSTDLEATINNIDGPDNDVVVITDVTCNGGADGSADVTVSGGTTPYTYLWVPTGQTTSTLTNVPAGTYNLEVSDSNDCKRVVPVTIADGDTINIDYLATGSNCGASDGSIDLIISGGVTPYTISWSGPGGFSGNSLSETGLTAGIYTVDVTDNNGCTESIMIPLSTTNPPTATISATDVSCFGLADGSVTASGAGLNFEWQDASTNSTLNGLSAGEYFVTATDPGTGCSAVYSGTVEEPDSLALGIQFAQDPLCNGDCNGEVSAIVDGGTLPYTYGWSSSANTTATESALCDGTITLTITDANGCTTNGDVTLTAPAAISIVVDNITDAQCVNSQDGAVDITATGGTGTLDFSWVTNPASAFTSTLEDISGLDPTTYEVTVTDENGCTATETADVDTITIVLANAGLDTAFCLNNCAVLTGSYSAPAVPSYEWNTVPPTSVVSSADTVEVCPTLVGITQMTLTVSVLNCTHTDTVDVEMYPLPVVDAGEDITEVLSTTQTLGGSPTGPTGSSYFWSPSTNFLTPNDTTASNPDIELLDELDYVVFVTDTNGCVNSDTIHVRPIPQIVFPNGFTPNADGVNDDWQIDYIDQFPQSVVEVYNRWGEMLFRSVGYTDRWDGTYNGKDLPVGTYYYIIELNDPLFPETYSGPITIMR</sequence>
<dbReference type="Gene3D" id="2.60.40.10">
    <property type="entry name" value="Immunoglobulins"/>
    <property type="match status" value="4"/>
</dbReference>
<dbReference type="InterPro" id="IPR026341">
    <property type="entry name" value="T9SS_type_B"/>
</dbReference>
<dbReference type="Gene3D" id="2.60.40.740">
    <property type="match status" value="6"/>
</dbReference>
<dbReference type="InterPro" id="IPR025667">
    <property type="entry name" value="SprB_repeat"/>
</dbReference>
<evidence type="ECO:0008006" key="4">
    <source>
        <dbReference type="Google" id="ProtNLM"/>
    </source>
</evidence>
<dbReference type="EMBL" id="OU015584">
    <property type="protein sequence ID" value="CAG5077417.1"/>
    <property type="molecule type" value="Genomic_DNA"/>
</dbReference>
<feature type="signal peptide" evidence="1">
    <location>
        <begin position="1"/>
        <end position="27"/>
    </location>
</feature>
<protein>
    <recommendedName>
        <fullName evidence="4">Ig-like domain-containing protein</fullName>
    </recommendedName>
</protein>
<keyword evidence="3" id="KW-1185">Reference proteome</keyword>
<evidence type="ECO:0000313" key="2">
    <source>
        <dbReference type="EMBL" id="CAG5077417.1"/>
    </source>
</evidence>
<proteinExistence type="predicted"/>
<gene>
    <name evidence="2" type="ORF">CRYO30217_00378</name>
</gene>
<dbReference type="InterPro" id="IPR013783">
    <property type="entry name" value="Ig-like_fold"/>
</dbReference>
<reference evidence="2" key="1">
    <citation type="submission" date="2021-04" db="EMBL/GenBank/DDBJ databases">
        <authorList>
            <person name="Rodrigo-Torres L."/>
            <person name="Arahal R. D."/>
            <person name="Lucena T."/>
        </authorList>
    </citation>
    <scope>NUCLEOTIDE SEQUENCE</scope>
    <source>
        <strain evidence="2">AS29M-1</strain>
    </source>
</reference>
<dbReference type="Pfam" id="PF13585">
    <property type="entry name" value="CHU_C"/>
    <property type="match status" value="1"/>
</dbReference>
<name>A0A916JJY6_9FLAO</name>
<keyword evidence="1" id="KW-0732">Signal</keyword>